<dbReference type="EMBL" id="JACAZH010000007">
    <property type="protein sequence ID" value="KAF7364265.1"/>
    <property type="molecule type" value="Genomic_DNA"/>
</dbReference>
<organism evidence="2 3">
    <name type="scientific">Mycena sanguinolenta</name>
    <dbReference type="NCBI Taxonomy" id="230812"/>
    <lineage>
        <taxon>Eukaryota</taxon>
        <taxon>Fungi</taxon>
        <taxon>Dikarya</taxon>
        <taxon>Basidiomycota</taxon>
        <taxon>Agaricomycotina</taxon>
        <taxon>Agaricomycetes</taxon>
        <taxon>Agaricomycetidae</taxon>
        <taxon>Agaricales</taxon>
        <taxon>Marasmiineae</taxon>
        <taxon>Mycenaceae</taxon>
        <taxon>Mycena</taxon>
    </lineage>
</organism>
<keyword evidence="1" id="KW-0732">Signal</keyword>
<keyword evidence="3" id="KW-1185">Reference proteome</keyword>
<gene>
    <name evidence="2" type="ORF">MSAN_01086300</name>
</gene>
<dbReference type="AlphaFoldDB" id="A0A8H6YUT4"/>
<reference evidence="2" key="1">
    <citation type="submission" date="2020-05" db="EMBL/GenBank/DDBJ databases">
        <title>Mycena genomes resolve the evolution of fungal bioluminescence.</title>
        <authorList>
            <person name="Tsai I.J."/>
        </authorList>
    </citation>
    <scope>NUCLEOTIDE SEQUENCE</scope>
    <source>
        <strain evidence="2">160909Yilan</strain>
    </source>
</reference>
<dbReference type="Proteomes" id="UP000623467">
    <property type="component" value="Unassembled WGS sequence"/>
</dbReference>
<dbReference type="OrthoDB" id="2935426at2759"/>
<evidence type="ECO:0000313" key="3">
    <source>
        <dbReference type="Proteomes" id="UP000623467"/>
    </source>
</evidence>
<sequence>MFLSASIALTSLFVLSKFIVHSAPVTARGIIEQWCTGPNGSGDCTVLPANTCTSTPGIQSLILNADADCAAFPLPNCDFTGTQPALELFSDDSQSIGDRGIQSVNCGDFAGTVNGFTKGSSQDISQEAEDKAAGIAIVGSE</sequence>
<name>A0A8H6YUT4_9AGAR</name>
<comment type="caution">
    <text evidence="2">The sequence shown here is derived from an EMBL/GenBank/DDBJ whole genome shotgun (WGS) entry which is preliminary data.</text>
</comment>
<evidence type="ECO:0000313" key="2">
    <source>
        <dbReference type="EMBL" id="KAF7364265.1"/>
    </source>
</evidence>
<accession>A0A8H6YUT4</accession>
<feature type="chain" id="PRO_5034024672" evidence="1">
    <location>
        <begin position="28"/>
        <end position="141"/>
    </location>
</feature>
<proteinExistence type="predicted"/>
<evidence type="ECO:0000256" key="1">
    <source>
        <dbReference type="SAM" id="SignalP"/>
    </source>
</evidence>
<feature type="signal peptide" evidence="1">
    <location>
        <begin position="1"/>
        <end position="27"/>
    </location>
</feature>
<protein>
    <submittedName>
        <fullName evidence="2">Uncharacterized protein</fullName>
    </submittedName>
</protein>